<feature type="region of interest" description="Disordered" evidence="1">
    <location>
        <begin position="221"/>
        <end position="262"/>
    </location>
</feature>
<dbReference type="SUPFAM" id="SSF56204">
    <property type="entry name" value="Hect, E3 ligase catalytic domain"/>
    <property type="match status" value="2"/>
</dbReference>
<dbReference type="GO" id="GO:0004842">
    <property type="term" value="F:ubiquitin-protein transferase activity"/>
    <property type="evidence" value="ECO:0007669"/>
    <property type="project" value="InterPro"/>
</dbReference>
<dbReference type="Pfam" id="PF00632">
    <property type="entry name" value="HECT"/>
    <property type="match status" value="1"/>
</dbReference>
<accession>A0A6C0K6N5</accession>
<dbReference type="InterPro" id="IPR035983">
    <property type="entry name" value="Hect_E3_ubiquitin_ligase"/>
</dbReference>
<dbReference type="EMBL" id="MN740820">
    <property type="protein sequence ID" value="QHU13369.1"/>
    <property type="molecule type" value="Genomic_DNA"/>
</dbReference>
<evidence type="ECO:0000256" key="1">
    <source>
        <dbReference type="SAM" id="MobiDB-lite"/>
    </source>
</evidence>
<sequence>MPIRLDDEQCLLWIKDPSISPFENDYVIHKRRKDILKENALENPRSFINKIRRKCFYNTELRPKIVEHIKEYQRNGTLRLYTLNDKLGNVTNDEYITPPFTRKECERWLKNHLENPRPEPASAASAASASPPTEKVYKEIAVGDRVYTELLYTTLQYGMPTPSALDSEPPRLPDKFYDNFQRACYKRANKLIKQIKTRLQFIKENDEYFLTHDTASFDRRLKVGSPTTPRRKAAAIAARQAAKPSNSQGISSSSSYKSLNSADRKQLRDIALEQKDEKNLIAEYQHNKAQKPKDTTVDKKIFSNLKTVIKTLIFYSKNIIEDILKNATAGGRARLINPVASYIHTPDRELSYVNHFLETNNLDTAEGVIKNFIDNMFAQLLDPSFRISRDMRIVCLTFNNRRAYFKDAELISRILNELFKAVDEFIDGNNIQSHKKTSRYLYSVITDTIPKEFVAKRITDVRHITGSHIINSDYQNSYYIMLLTAPKEPKIMRLPEGRGLLMGKELTYSIDALEEPYFNTYPDDRVATDDNPLNGFTYEECKNWIMMPIVNPRTFKPILIDSPIYNRLLCMSYQYDTELIPRMITSRGRKIIEALKEAIEDILNNEGKPPQTREQLEQFIIDKERQSVNEKKKKDMALDMPATATAANNIIGLKWKNVGVKKPKAGAEINNKKLIETFAKYNSPTAGMPFYVLLSPEELAKVGSASGITKNSYVNIATYYVPNIDRSKSKKSTSNANNASNASVVGLKWKKEKNIKQIERFEKIGTDISNRRLNSNILAKVVKGVLPSSILFKENELGKLGITKNSYIKVPNYYVPVVEKRASDTFVKPKSNSKVVIKKRDREFYVKKYYTVADCLRWANQPNRDPKNPNILFHTDSEEYNAILEQAILYDYNITPINITAKGIKFRKAILKNTKNLLTIADHLKRPTGSRGSRAIDIAEINTKICNAIKEIYDDETTEDGKKYKRFKDKMIDKCEQFNKPPVLCIEDVKHSIEDYFQPLNTRAEKYQIDYYQESALASILINFNYIKQAIYKEEYRDIFIDNINEFYVYIYEIDDELNETRKDAIDAGGPKREFFTKLFEELFCDDKNLKRPFICPKDNVGNKYYINPNFEPDEKFRKVINAYRKNHSSIYTTITEYKTEREYEYIYFVIGKLLGLPFYNEEIGLPQQFTDYILTGFINQKKDIDYYDILYIYLKEFNNGTSYINMINNRQIDSLEYAELSFNDTYNISKTASGASGSAGSGSSGSGAKITKDNCIKFLQQQANHAITKNFITKYDDKVISAKNMKRRYDSLFAGFSNEIRKFLYKKEITISQLNLLITNEPLSPAILQELVNKIVVKIEVSTKSVEDEGYDPTDRMSEEERGEREREMKGYISNIITRPRDGESVKKHYEFVKKLLRFWTALNYYNRAANYRIFYKYGWLINIEYLPEAHTCFNQIDIYGFPENITPPEKEDFLYKKLVISVEEQEMELE</sequence>
<proteinExistence type="predicted"/>
<dbReference type="PROSITE" id="PS50237">
    <property type="entry name" value="HECT"/>
    <property type="match status" value="1"/>
</dbReference>
<dbReference type="InterPro" id="IPR000569">
    <property type="entry name" value="HECT_dom"/>
</dbReference>
<evidence type="ECO:0000313" key="3">
    <source>
        <dbReference type="EMBL" id="QHU13369.1"/>
    </source>
</evidence>
<feature type="compositionally biased region" description="Low complexity" evidence="1">
    <location>
        <begin position="234"/>
        <end position="261"/>
    </location>
</feature>
<protein>
    <recommendedName>
        <fullName evidence="2">HECT domain-containing protein</fullName>
    </recommendedName>
</protein>
<dbReference type="Gene3D" id="3.90.1750.10">
    <property type="entry name" value="Hect, E3 ligase catalytic domains"/>
    <property type="match status" value="1"/>
</dbReference>
<feature type="domain" description="HECT" evidence="2">
    <location>
        <begin position="1045"/>
        <end position="1164"/>
    </location>
</feature>
<organism evidence="3">
    <name type="scientific">viral metagenome</name>
    <dbReference type="NCBI Taxonomy" id="1070528"/>
    <lineage>
        <taxon>unclassified sequences</taxon>
        <taxon>metagenomes</taxon>
        <taxon>organismal metagenomes</taxon>
    </lineage>
</organism>
<name>A0A6C0K6N5_9ZZZZ</name>
<evidence type="ECO:0000259" key="2">
    <source>
        <dbReference type="PROSITE" id="PS50237"/>
    </source>
</evidence>
<reference evidence="3" key="1">
    <citation type="journal article" date="2020" name="Nature">
        <title>Giant virus diversity and host interactions through global metagenomics.</title>
        <authorList>
            <person name="Schulz F."/>
            <person name="Roux S."/>
            <person name="Paez-Espino D."/>
            <person name="Jungbluth S."/>
            <person name="Walsh D.A."/>
            <person name="Denef V.J."/>
            <person name="McMahon K.D."/>
            <person name="Konstantinidis K.T."/>
            <person name="Eloe-Fadrosh E.A."/>
            <person name="Kyrpides N.C."/>
            <person name="Woyke T."/>
        </authorList>
    </citation>
    <scope>NUCLEOTIDE SEQUENCE</scope>
    <source>
        <strain evidence="3">GVMAG-S-1101178-73</strain>
    </source>
</reference>